<reference evidence="3" key="2">
    <citation type="submission" date="2017-12" db="EMBL/GenBank/DDBJ databases">
        <title>Genome sequence of the Bar-tailed Godwit (Limosa lapponica baueri).</title>
        <authorList>
            <person name="Lima N.C.B."/>
            <person name="Parody-Merino A.M."/>
            <person name="Battley P.F."/>
            <person name="Fidler A.E."/>
            <person name="Prosdocimi F."/>
        </authorList>
    </citation>
    <scope>NUCLEOTIDE SEQUENCE [LARGE SCALE GENOMIC DNA]</scope>
</reference>
<evidence type="ECO:0000313" key="3">
    <source>
        <dbReference type="Proteomes" id="UP000233556"/>
    </source>
</evidence>
<evidence type="ECO:0000313" key="2">
    <source>
        <dbReference type="EMBL" id="PKU31310.1"/>
    </source>
</evidence>
<feature type="region of interest" description="Disordered" evidence="1">
    <location>
        <begin position="1"/>
        <end position="69"/>
    </location>
</feature>
<dbReference type="EMBL" id="KZ513004">
    <property type="protein sequence ID" value="PKU31310.1"/>
    <property type="molecule type" value="Genomic_DNA"/>
</dbReference>
<dbReference type="Proteomes" id="UP000233556">
    <property type="component" value="Unassembled WGS sequence"/>
</dbReference>
<evidence type="ECO:0000256" key="1">
    <source>
        <dbReference type="SAM" id="MobiDB-lite"/>
    </source>
</evidence>
<name>A0A2I0TBX2_LIMLA</name>
<organism evidence="2 3">
    <name type="scientific">Limosa lapponica baueri</name>
    <dbReference type="NCBI Taxonomy" id="1758121"/>
    <lineage>
        <taxon>Eukaryota</taxon>
        <taxon>Metazoa</taxon>
        <taxon>Chordata</taxon>
        <taxon>Craniata</taxon>
        <taxon>Vertebrata</taxon>
        <taxon>Euteleostomi</taxon>
        <taxon>Archelosauria</taxon>
        <taxon>Archosauria</taxon>
        <taxon>Dinosauria</taxon>
        <taxon>Saurischia</taxon>
        <taxon>Theropoda</taxon>
        <taxon>Coelurosauria</taxon>
        <taxon>Aves</taxon>
        <taxon>Neognathae</taxon>
        <taxon>Neoaves</taxon>
        <taxon>Charadriiformes</taxon>
        <taxon>Scolopacidae</taxon>
        <taxon>Limosa</taxon>
    </lineage>
</organism>
<proteinExistence type="predicted"/>
<feature type="compositionally biased region" description="Basic and acidic residues" evidence="1">
    <location>
        <begin position="1"/>
        <end position="32"/>
    </location>
</feature>
<dbReference type="AlphaFoldDB" id="A0A2I0TBX2"/>
<gene>
    <name evidence="2" type="ORF">llap_18386</name>
</gene>
<protein>
    <submittedName>
        <fullName evidence="2">Uncharacterized protein</fullName>
    </submittedName>
</protein>
<accession>A0A2I0TBX2</accession>
<keyword evidence="3" id="KW-1185">Reference proteome</keyword>
<reference evidence="3" key="1">
    <citation type="submission" date="2017-11" db="EMBL/GenBank/DDBJ databases">
        <authorList>
            <person name="Lima N.C."/>
            <person name="Parody-Merino A.M."/>
            <person name="Battley P.F."/>
            <person name="Fidler A.E."/>
            <person name="Prosdocimi F."/>
        </authorList>
    </citation>
    <scope>NUCLEOTIDE SEQUENCE [LARGE SCALE GENOMIC DNA]</scope>
</reference>
<sequence>MLGWREKRREEKRREEKRREEKRREEKRREEENSSMFQRIDMQIFQGLPKEQPVASKCGHGNLEDRMEE</sequence>